<dbReference type="AlphaFoldDB" id="A0A4V1RPN0"/>
<evidence type="ECO:0000313" key="2">
    <source>
        <dbReference type="EMBL" id="RYC09927.1"/>
    </source>
</evidence>
<dbReference type="RefSeq" id="WP_129333324.1">
    <property type="nucleotide sequence ID" value="NZ_SDVB01000253.1"/>
</dbReference>
<reference evidence="2 3" key="1">
    <citation type="submission" date="2019-01" db="EMBL/GenBank/DDBJ databases">
        <authorList>
            <person name="Deng T."/>
        </authorList>
    </citation>
    <scope>NUCLEOTIDE SEQUENCE [LARGE SCALE GENOMIC DNA]</scope>
    <source>
        <strain evidence="2 3">F8825</strain>
    </source>
</reference>
<organism evidence="2 3">
    <name type="scientific">Ciceribacter ferrooxidans</name>
    <dbReference type="NCBI Taxonomy" id="2509717"/>
    <lineage>
        <taxon>Bacteria</taxon>
        <taxon>Pseudomonadati</taxon>
        <taxon>Pseudomonadota</taxon>
        <taxon>Alphaproteobacteria</taxon>
        <taxon>Hyphomicrobiales</taxon>
        <taxon>Rhizobiaceae</taxon>
        <taxon>Ciceribacter</taxon>
    </lineage>
</organism>
<accession>A0A4V1RPN0</accession>
<sequence>MVKKIVNLVVLIPLGIVLVVLSVANRQSVTLALNPFRPEDAVLSLTAPFFVFLFLAVMFGIVIGGAVVWFSQRKYRKRARTESRSAQQWQVEAERHKARAEQIAGRDLPQLQSK</sequence>
<dbReference type="EMBL" id="SDVB01000253">
    <property type="protein sequence ID" value="RYC09927.1"/>
    <property type="molecule type" value="Genomic_DNA"/>
</dbReference>
<name>A0A4V1RPN0_9HYPH</name>
<gene>
    <name evidence="2" type="ORF">EUU22_17745</name>
</gene>
<feature type="transmembrane region" description="Helical" evidence="1">
    <location>
        <begin position="50"/>
        <end position="70"/>
    </location>
</feature>
<keyword evidence="3" id="KW-1185">Reference proteome</keyword>
<keyword evidence="1" id="KW-0472">Membrane</keyword>
<keyword evidence="1" id="KW-0812">Transmembrane</keyword>
<keyword evidence="1" id="KW-1133">Transmembrane helix</keyword>
<protein>
    <submittedName>
        <fullName evidence="2">DUF1049 domain-containing protein</fullName>
    </submittedName>
</protein>
<evidence type="ECO:0000256" key="1">
    <source>
        <dbReference type="SAM" id="Phobius"/>
    </source>
</evidence>
<dbReference type="Proteomes" id="UP000291088">
    <property type="component" value="Unassembled WGS sequence"/>
</dbReference>
<dbReference type="OrthoDB" id="7868067at2"/>
<proteinExistence type="predicted"/>
<comment type="caution">
    <text evidence="2">The sequence shown here is derived from an EMBL/GenBank/DDBJ whole genome shotgun (WGS) entry which is preliminary data.</text>
</comment>
<evidence type="ECO:0000313" key="3">
    <source>
        <dbReference type="Proteomes" id="UP000291088"/>
    </source>
</evidence>